<sequence length="167" mass="18377">MNQQYIIIALVSILVLFCIYKLATMKLAIQLKDRDSGIEFVGGKRGSIGIEYFNLNPAPLNYRISTGSNQLLKNCLSNLPLGKKNNFIIQGNQVPIHPNKSELKSDGPSVDGTSKTPNNMFMFAYNQCNPKCCPSTYSCDGGCICTTKDQSKFLSSRGSNNNGESEY</sequence>
<proteinExistence type="predicted"/>
<dbReference type="EMBL" id="MN740583">
    <property type="protein sequence ID" value="QHU35132.1"/>
    <property type="molecule type" value="Genomic_DNA"/>
</dbReference>
<name>A0A6C0M0U4_9ZZZZ</name>
<reference evidence="2" key="1">
    <citation type="journal article" date="2020" name="Nature">
        <title>Giant virus diversity and host interactions through global metagenomics.</title>
        <authorList>
            <person name="Schulz F."/>
            <person name="Roux S."/>
            <person name="Paez-Espino D."/>
            <person name="Jungbluth S."/>
            <person name="Walsh D.A."/>
            <person name="Denef V.J."/>
            <person name="McMahon K.D."/>
            <person name="Konstantinidis K.T."/>
            <person name="Eloe-Fadrosh E.A."/>
            <person name="Kyrpides N.C."/>
            <person name="Woyke T."/>
        </authorList>
    </citation>
    <scope>NUCLEOTIDE SEQUENCE</scope>
    <source>
        <strain evidence="2">GVMAG-S-1017745-26</strain>
    </source>
</reference>
<keyword evidence="1" id="KW-1133">Transmembrane helix</keyword>
<dbReference type="AlphaFoldDB" id="A0A6C0M0U4"/>
<keyword evidence="1" id="KW-0472">Membrane</keyword>
<feature type="transmembrane region" description="Helical" evidence="1">
    <location>
        <begin position="6"/>
        <end position="23"/>
    </location>
</feature>
<accession>A0A6C0M0U4</accession>
<evidence type="ECO:0000313" key="2">
    <source>
        <dbReference type="EMBL" id="QHU35132.1"/>
    </source>
</evidence>
<keyword evidence="1" id="KW-0812">Transmembrane</keyword>
<organism evidence="2">
    <name type="scientific">viral metagenome</name>
    <dbReference type="NCBI Taxonomy" id="1070528"/>
    <lineage>
        <taxon>unclassified sequences</taxon>
        <taxon>metagenomes</taxon>
        <taxon>organismal metagenomes</taxon>
    </lineage>
</organism>
<evidence type="ECO:0000256" key="1">
    <source>
        <dbReference type="SAM" id="Phobius"/>
    </source>
</evidence>
<protein>
    <submittedName>
        <fullName evidence="2">Uncharacterized protein</fullName>
    </submittedName>
</protein>